<proteinExistence type="predicted"/>
<reference evidence="1 2" key="1">
    <citation type="submission" date="2018-06" db="EMBL/GenBank/DDBJ databases">
        <authorList>
            <consortium name="Pathogen Informatics"/>
            <person name="Doyle S."/>
        </authorList>
    </citation>
    <scope>NUCLEOTIDE SEQUENCE [LARGE SCALE GENOMIC DNA]</scope>
    <source>
        <strain evidence="1 2">NCTC8081</strain>
    </source>
</reference>
<protein>
    <submittedName>
        <fullName evidence="1">Uncharacterized protein</fullName>
    </submittedName>
</protein>
<dbReference type="RefSeq" id="WP_111946220.1">
    <property type="nucleotide sequence ID" value="NZ_CATNYA010000058.1"/>
</dbReference>
<evidence type="ECO:0000313" key="2">
    <source>
        <dbReference type="Proteomes" id="UP000250234"/>
    </source>
</evidence>
<dbReference type="Proteomes" id="UP000250234">
    <property type="component" value="Unassembled WGS sequence"/>
</dbReference>
<name>A0A2X3C3Q7_CLOPF</name>
<organism evidence="1 2">
    <name type="scientific">Clostridium perfringens</name>
    <dbReference type="NCBI Taxonomy" id="1502"/>
    <lineage>
        <taxon>Bacteria</taxon>
        <taxon>Bacillati</taxon>
        <taxon>Bacillota</taxon>
        <taxon>Clostridia</taxon>
        <taxon>Eubacteriales</taxon>
        <taxon>Clostridiaceae</taxon>
        <taxon>Clostridium</taxon>
    </lineage>
</organism>
<accession>A0A2X3C3Q7</accession>
<gene>
    <name evidence="1" type="ORF">NCTC8081_02634</name>
</gene>
<dbReference type="AlphaFoldDB" id="A0A2X3C3Q7"/>
<dbReference type="EMBL" id="UAWO01000002">
    <property type="protein sequence ID" value="SQC08697.1"/>
    <property type="molecule type" value="Genomic_DNA"/>
</dbReference>
<sequence>MKNALENNSEILEEFIPATSKCRGRNSNKGGLSIVNAKTGKRITINKSILDKIGVKDKLQFAFSDDEIAISKELPNNENYFKVRVSNNKGNIYSSELVLEITDLYTLDFNNKTSITFDDIKYNNINGIDVVMIKVN</sequence>
<evidence type="ECO:0000313" key="1">
    <source>
        <dbReference type="EMBL" id="SQC08697.1"/>
    </source>
</evidence>